<sequence length="257" mass="28469">MNLTTKTMIATASILLALSSASGIPAEAAAAKPQSKTKATPVKSNLELQKKEALAIHSSPKKPGDLTVMYDGTDNTLSYNFLTIYSANYEAYLNLLSVHKAPELKQPGWLPEGYDFLSGEISPPYSHFLTQSYLDLLEELKAEAKGKKYYAKKLNWSEAGVAALNYLKGKNVIRIQAKKIEPLISESTRVPEKGEKFEKLSLNGIEAIYSTGSNAVYSNKLIWEDTENQLEYEIATFKKSPLTKEEYVAIAESIMQE</sequence>
<protein>
    <recommendedName>
        <fullName evidence="4">DUF4367 domain-containing protein</fullName>
    </recommendedName>
</protein>
<name>A0A7X2YXI4_9BACL</name>
<evidence type="ECO:0000313" key="2">
    <source>
        <dbReference type="EMBL" id="MUG43597.1"/>
    </source>
</evidence>
<reference evidence="2 3" key="1">
    <citation type="submission" date="2019-11" db="EMBL/GenBank/DDBJ databases">
        <title>Draft genome sequences of five Paenibacillus species of dairy origin.</title>
        <authorList>
            <person name="Olajide A.M."/>
            <person name="Chen S."/>
            <person name="Lapointe G."/>
        </authorList>
    </citation>
    <scope>NUCLEOTIDE SEQUENCE [LARGE SCALE GENOMIC DNA]</scope>
    <source>
        <strain evidence="2 3">12CR55</strain>
    </source>
</reference>
<feature type="chain" id="PRO_5030913310" description="DUF4367 domain-containing protein" evidence="1">
    <location>
        <begin position="29"/>
        <end position="257"/>
    </location>
</feature>
<gene>
    <name evidence="2" type="ORF">GNP95_01030</name>
</gene>
<evidence type="ECO:0000256" key="1">
    <source>
        <dbReference type="SAM" id="SignalP"/>
    </source>
</evidence>
<feature type="signal peptide" evidence="1">
    <location>
        <begin position="1"/>
        <end position="28"/>
    </location>
</feature>
<dbReference type="RefSeq" id="WP_155609079.1">
    <property type="nucleotide sequence ID" value="NZ_WNZW01000001.1"/>
</dbReference>
<accession>A0A7X2YXI4</accession>
<comment type="caution">
    <text evidence="2">The sequence shown here is derived from an EMBL/GenBank/DDBJ whole genome shotgun (WGS) entry which is preliminary data.</text>
</comment>
<organism evidence="2 3">
    <name type="scientific">Paenibacillus woosongensis</name>
    <dbReference type="NCBI Taxonomy" id="307580"/>
    <lineage>
        <taxon>Bacteria</taxon>
        <taxon>Bacillati</taxon>
        <taxon>Bacillota</taxon>
        <taxon>Bacilli</taxon>
        <taxon>Bacillales</taxon>
        <taxon>Paenibacillaceae</taxon>
        <taxon>Paenibacillus</taxon>
    </lineage>
</organism>
<evidence type="ECO:0008006" key="4">
    <source>
        <dbReference type="Google" id="ProtNLM"/>
    </source>
</evidence>
<dbReference type="OrthoDB" id="2583157at2"/>
<keyword evidence="1" id="KW-0732">Signal</keyword>
<evidence type="ECO:0000313" key="3">
    <source>
        <dbReference type="Proteomes" id="UP000447876"/>
    </source>
</evidence>
<proteinExistence type="predicted"/>
<dbReference type="EMBL" id="WNZW01000001">
    <property type="protein sequence ID" value="MUG43597.1"/>
    <property type="molecule type" value="Genomic_DNA"/>
</dbReference>
<dbReference type="AlphaFoldDB" id="A0A7X2YXI4"/>
<dbReference type="Proteomes" id="UP000447876">
    <property type="component" value="Unassembled WGS sequence"/>
</dbReference>